<dbReference type="SMART" id="SM00330">
    <property type="entry name" value="PIPKc"/>
    <property type="match status" value="1"/>
</dbReference>
<feature type="compositionally biased region" description="Polar residues" evidence="4">
    <location>
        <begin position="754"/>
        <end position="769"/>
    </location>
</feature>
<dbReference type="EC" id="2.7.1.68" evidence="1"/>
<dbReference type="PANTHER" id="PTHR23086">
    <property type="entry name" value="PHOSPHATIDYLINOSITOL-4-PHOSPHATE 5-KINASE"/>
    <property type="match status" value="1"/>
</dbReference>
<dbReference type="Pfam" id="PF02493">
    <property type="entry name" value="MORN"/>
    <property type="match status" value="8"/>
</dbReference>
<keyword evidence="3" id="KW-0808">Transferase</keyword>
<feature type="compositionally biased region" description="Low complexity" evidence="4">
    <location>
        <begin position="251"/>
        <end position="266"/>
    </location>
</feature>
<dbReference type="GO" id="GO:0005886">
    <property type="term" value="C:plasma membrane"/>
    <property type="evidence" value="ECO:0007669"/>
    <property type="project" value="TreeGrafter"/>
</dbReference>
<dbReference type="SMART" id="SM00698">
    <property type="entry name" value="MORN"/>
    <property type="match status" value="8"/>
</dbReference>
<feature type="compositionally biased region" description="Polar residues" evidence="4">
    <location>
        <begin position="1016"/>
        <end position="1030"/>
    </location>
</feature>
<feature type="region of interest" description="Disordered" evidence="4">
    <location>
        <begin position="930"/>
        <end position="1191"/>
    </location>
</feature>
<feature type="compositionally biased region" description="Polar residues" evidence="4">
    <location>
        <begin position="982"/>
        <end position="993"/>
    </location>
</feature>
<evidence type="ECO:0000256" key="1">
    <source>
        <dbReference type="ARBA" id="ARBA00012172"/>
    </source>
</evidence>
<feature type="region of interest" description="Disordered" evidence="4">
    <location>
        <begin position="1265"/>
        <end position="1324"/>
    </location>
</feature>
<feature type="region of interest" description="Disordered" evidence="4">
    <location>
        <begin position="744"/>
        <end position="775"/>
    </location>
</feature>
<feature type="compositionally biased region" description="Low complexity" evidence="4">
    <location>
        <begin position="1401"/>
        <end position="1419"/>
    </location>
</feature>
<dbReference type="EMBL" id="LHPF02000001">
    <property type="protein sequence ID" value="PSC76592.1"/>
    <property type="molecule type" value="Genomic_DNA"/>
</dbReference>
<gene>
    <name evidence="6" type="primary">g4</name>
    <name evidence="6" type="ORF">C2E20_0004</name>
</gene>
<dbReference type="PANTHER" id="PTHR23086:SF8">
    <property type="entry name" value="PHOSPHATIDYLINOSITOL 5-PHOSPHATE 4-KINASE, ISOFORM A"/>
    <property type="match status" value="1"/>
</dbReference>
<dbReference type="GO" id="GO:0005524">
    <property type="term" value="F:ATP binding"/>
    <property type="evidence" value="ECO:0007669"/>
    <property type="project" value="UniProtKB-UniRule"/>
</dbReference>
<dbReference type="InterPro" id="IPR027483">
    <property type="entry name" value="PInositol-4-P-4/5-kinase_C_sf"/>
</dbReference>
<dbReference type="PROSITE" id="PS51455">
    <property type="entry name" value="PIPK"/>
    <property type="match status" value="1"/>
</dbReference>
<dbReference type="InterPro" id="IPR002498">
    <property type="entry name" value="PInositol-4-P-4/5-kinase_core"/>
</dbReference>
<proteinExistence type="predicted"/>
<keyword evidence="3" id="KW-0547">Nucleotide-binding</keyword>
<dbReference type="Gene3D" id="2.20.110.10">
    <property type="entry name" value="Histone H3 K4-specific methyltransferase SET7/9 N-terminal domain"/>
    <property type="match status" value="4"/>
</dbReference>
<feature type="region of interest" description="Disordered" evidence="4">
    <location>
        <begin position="594"/>
        <end position="614"/>
    </location>
</feature>
<organism evidence="6 7">
    <name type="scientific">Micractinium conductrix</name>
    <dbReference type="NCBI Taxonomy" id="554055"/>
    <lineage>
        <taxon>Eukaryota</taxon>
        <taxon>Viridiplantae</taxon>
        <taxon>Chlorophyta</taxon>
        <taxon>core chlorophytes</taxon>
        <taxon>Trebouxiophyceae</taxon>
        <taxon>Chlorellales</taxon>
        <taxon>Chlorellaceae</taxon>
        <taxon>Chlorella clade</taxon>
        <taxon>Micractinium</taxon>
    </lineage>
</organism>
<evidence type="ECO:0000256" key="4">
    <source>
        <dbReference type="SAM" id="MobiDB-lite"/>
    </source>
</evidence>
<protein>
    <recommendedName>
        <fullName evidence="1">1-phosphatidylinositol-4-phosphate 5-kinase</fullName>
        <ecNumber evidence="1">2.7.1.68</ecNumber>
    </recommendedName>
</protein>
<feature type="compositionally biased region" description="Gly residues" evidence="4">
    <location>
        <begin position="1273"/>
        <end position="1286"/>
    </location>
</feature>
<dbReference type="GO" id="GO:0046854">
    <property type="term" value="P:phosphatidylinositol phosphate biosynthetic process"/>
    <property type="evidence" value="ECO:0007669"/>
    <property type="project" value="TreeGrafter"/>
</dbReference>
<dbReference type="InterPro" id="IPR023610">
    <property type="entry name" value="PInositol-4/5-P-5/4-kinase"/>
</dbReference>
<feature type="compositionally biased region" description="Pro residues" evidence="4">
    <location>
        <begin position="1312"/>
        <end position="1324"/>
    </location>
</feature>
<evidence type="ECO:0000256" key="3">
    <source>
        <dbReference type="PROSITE-ProRule" id="PRU00781"/>
    </source>
</evidence>
<evidence type="ECO:0000256" key="2">
    <source>
        <dbReference type="ARBA" id="ARBA00022737"/>
    </source>
</evidence>
<dbReference type="Gene3D" id="3.30.810.10">
    <property type="entry name" value="2-Layer Sandwich"/>
    <property type="match status" value="2"/>
</dbReference>
<keyword evidence="7" id="KW-1185">Reference proteome</keyword>
<name>A0A2P6VR84_9CHLO</name>
<dbReference type="InterPro" id="IPR003409">
    <property type="entry name" value="MORN"/>
</dbReference>
<feature type="region of interest" description="Disordered" evidence="4">
    <location>
        <begin position="220"/>
        <end position="266"/>
    </location>
</feature>
<feature type="compositionally biased region" description="Low complexity" evidence="4">
    <location>
        <begin position="946"/>
        <end position="980"/>
    </location>
</feature>
<comment type="caution">
    <text evidence="6">The sequence shown here is derived from an EMBL/GenBank/DDBJ whole genome shotgun (WGS) entry which is preliminary data.</text>
</comment>
<dbReference type="Gene3D" id="3.30.800.10">
    <property type="entry name" value="Phosphatidylinositol Phosphate Kinase II Beta"/>
    <property type="match status" value="1"/>
</dbReference>
<feature type="region of interest" description="Disordered" evidence="4">
    <location>
        <begin position="1398"/>
        <end position="1419"/>
    </location>
</feature>
<dbReference type="STRING" id="554055.A0A2P6VR84"/>
<keyword evidence="3" id="KW-0067">ATP-binding</keyword>
<sequence>MALNSLRKQLQPVGTNLSVLRLDGIDWKALKFPNEESYRGGWKDSRPEGEGRYTWADGSTYEGAWHAGLKHGWGKYCWPNGACYQGEWRDGYMQGYGTFESPDGARYVGGWRANLKHGIGRKVYANGDSYEGLWRDGKAEGPGRYVWHNGNQYDGEWRAGRMHGQGTLKWVTGERYDGEWQEGQEGGVGVFTWRDGSTYEGFWEGGKKCGVGVFRPPPHVPGALLGSDPAARPPARGGGDGEEPPQSPLGSPTAADAPLDSPAASGAHRRRDFMALESTLSSGGGGGGPVNSLVVGSGGAPGAAGEGLVFVCAYDAGRLVHEEALSTLDLELIFGPASKAVAKGTRRRLRRGRKRQVRLGETIYKGHRSYDLMLNLQLGIRFSITTLSKLPPPGIIGEEHYAEKVWLKFPREGSEYILSICGDQALREMPSPGKSGSVFFISHDDQYMIKTMHKEEIKLLLSMLPKYVRHVERNHETLLTRFYGVHRVKPSHGRKVRFVVMNNVFRTDLDLHWKFDLKGSTYGRTTGPKPGASAIRKDLDLDCAFLTDVRTRERVAGQLAADCSFLEDIHVMDYSLLLGVHCRGGDAAAAGGMAAGETSGGSPINTDKEDGDMYRSADEGRRRIAAVQLEEGEGESEDEEAYAELGGSNGGGALGPLVSTSGRSSSLPSARDLAWRGQRRAPGHHGGVLVGATSDSDTDVTRSMHSLIIMQEQADSPRIESRSPSFLSKGLAGWKSFTARRPSEPQLAPALHPGQTQQPPSSAQITPRVQPSMMPTPRLGLAAAPPPPVLAAASSKQLHLQSAGSGFAMALRAAAEVSAAADVVAAADGAPPSPAAAAAAARAPLADAVAPGAAAAAQKKEGEQEEGEDDQGGITWRSDAVQLPEQLLLPDGTPASPTGTDGADAAGAVVTARTRGSSAAPALDAILEAPGSGRSAEDGAGEGEVADAAAGQQAAATPPGGRLSRLGSSAAGAAWSPAGSDSVVSTPASSLAGTPTAAAAHRGLPLPGSVPRIDLQQRTPPSQAALQPQRESGDWAAQAQGQNDSGALASEQRGAASPRDAPPGSDAGGTPTSGQRRRTMAHAAEFGRSGSLASAPATARSPLPTPPTAAAQQHQHRLATVGVLGERSLAGASPRDSRSRSRSVEPGGLMRTISAPPMSGHLSGGGEEAQRSASRDAPWRHGRGQSLLGGQPAAVVGREASVLDLTSPEAVALQTRITTALSHKVTDRLVQDLLKLARYRMVGAVAQSPSARFARMPTTVLAARHMRRTSSASGGGGGGRETGGHGSSVDDELAPAGSAYASGDEMVLTGGSPPPGGVPEPPPRLGQGLPAVAVGAAAAQQPVLLYFGIIDFLQEYNMRKMLEHSFKAVVQDGRAISVVEPRTYAKRFLRFMETVFPPPAQQQSGQQQQQQQAPQQHDR</sequence>
<evidence type="ECO:0000313" key="6">
    <source>
        <dbReference type="EMBL" id="PSC76592.1"/>
    </source>
</evidence>
<dbReference type="SUPFAM" id="SSF82185">
    <property type="entry name" value="Histone H3 K4-specific methyltransferase SET7/9 N-terminal domain"/>
    <property type="match status" value="2"/>
</dbReference>
<dbReference type="Proteomes" id="UP000239649">
    <property type="component" value="Unassembled WGS sequence"/>
</dbReference>
<dbReference type="OrthoDB" id="70770at2759"/>
<feature type="region of interest" description="Disordered" evidence="4">
    <location>
        <begin position="679"/>
        <end position="698"/>
    </location>
</feature>
<reference evidence="6 7" key="1">
    <citation type="journal article" date="2018" name="Plant J.">
        <title>Genome sequences of Chlorella sorokiniana UTEX 1602 and Micractinium conductrix SAG 241.80: implications to maltose excretion by a green alga.</title>
        <authorList>
            <person name="Arriola M.B."/>
            <person name="Velmurugan N."/>
            <person name="Zhang Y."/>
            <person name="Plunkett M.H."/>
            <person name="Hondzo H."/>
            <person name="Barney B.M."/>
        </authorList>
    </citation>
    <scope>NUCLEOTIDE SEQUENCE [LARGE SCALE GENOMIC DNA]</scope>
    <source>
        <strain evidence="6 7">SAG 241.80</strain>
    </source>
</reference>
<feature type="region of interest" description="Disordered" evidence="4">
    <location>
        <begin position="852"/>
        <end position="872"/>
    </location>
</feature>
<feature type="compositionally biased region" description="Basic and acidic residues" evidence="4">
    <location>
        <begin position="1168"/>
        <end position="1179"/>
    </location>
</feature>
<dbReference type="InterPro" id="IPR027484">
    <property type="entry name" value="PInositol-4-P-5-kinase_N"/>
</dbReference>
<dbReference type="SUPFAM" id="SSF56104">
    <property type="entry name" value="SAICAR synthase-like"/>
    <property type="match status" value="2"/>
</dbReference>
<keyword evidence="2" id="KW-0677">Repeat</keyword>
<dbReference type="GO" id="GO:0016308">
    <property type="term" value="F:1-phosphatidylinositol-4-phosphate 5-kinase activity"/>
    <property type="evidence" value="ECO:0007669"/>
    <property type="project" value="UniProtKB-EC"/>
</dbReference>
<evidence type="ECO:0000259" key="5">
    <source>
        <dbReference type="PROSITE" id="PS51455"/>
    </source>
</evidence>
<keyword evidence="3" id="KW-0418">Kinase</keyword>
<evidence type="ECO:0000313" key="7">
    <source>
        <dbReference type="Proteomes" id="UP000239649"/>
    </source>
</evidence>
<feature type="compositionally biased region" description="Low complexity" evidence="4">
    <location>
        <begin position="1091"/>
        <end position="1102"/>
    </location>
</feature>
<dbReference type="Pfam" id="PF01504">
    <property type="entry name" value="PIP5K"/>
    <property type="match status" value="2"/>
</dbReference>
<dbReference type="FunFam" id="2.20.110.10:FF:000002">
    <property type="entry name" value="Phosphatidylinositol 4-phosphate 5-kinase 8"/>
    <property type="match status" value="1"/>
</dbReference>
<feature type="domain" description="PIPK" evidence="5">
    <location>
        <begin position="329"/>
        <end position="1396"/>
    </location>
</feature>
<accession>A0A2P6VR84</accession>